<reference evidence="1" key="1">
    <citation type="submission" date="2020-05" db="EMBL/GenBank/DDBJ databases">
        <authorList>
            <person name="Chiriac C."/>
            <person name="Salcher M."/>
            <person name="Ghai R."/>
            <person name="Kavagutti S V."/>
        </authorList>
    </citation>
    <scope>NUCLEOTIDE SEQUENCE</scope>
</reference>
<accession>A0A6J5RPL0</accession>
<name>A0A6J5RPL0_9CAUD</name>
<organism evidence="1">
    <name type="scientific">uncultured Caudovirales phage</name>
    <dbReference type="NCBI Taxonomy" id="2100421"/>
    <lineage>
        <taxon>Viruses</taxon>
        <taxon>Duplodnaviria</taxon>
        <taxon>Heunggongvirae</taxon>
        <taxon>Uroviricota</taxon>
        <taxon>Caudoviricetes</taxon>
        <taxon>Peduoviridae</taxon>
        <taxon>Maltschvirus</taxon>
        <taxon>Maltschvirus maltsch</taxon>
    </lineage>
</organism>
<protein>
    <submittedName>
        <fullName evidence="1">Uncharacterized protein</fullName>
    </submittedName>
</protein>
<evidence type="ECO:0000313" key="1">
    <source>
        <dbReference type="EMBL" id="CAB4197962.1"/>
    </source>
</evidence>
<sequence length="274" mass="32831">MNYIYVLKHLRRDSHNIAYHEDWLIDHSNKLHSYIRCEDGVNIEIFSTNKPSERFSHLNLMMSYGWKKDRIDTMPAFSGESIMGKEFKFNIGDFIYFGINDLNKIQYEITEINYKNEYVLISIFARTIFSLSKEYVEKHAILCKSNLKNMNFRDVIRKLKNTTNYRAKHADKIIRYSHWSDKLYICSDQKIDGPVEESFYYPTTEEILSDKWELLMVEEPKLYSFKKAIKHFLDGYSIKRYSWNNFINKDNTDQYDDIFSVNDIQANDWQINGN</sequence>
<dbReference type="EMBL" id="LR797257">
    <property type="protein sequence ID" value="CAB4197962.1"/>
    <property type="molecule type" value="Genomic_DNA"/>
</dbReference>
<proteinExistence type="predicted"/>
<gene>
    <name evidence="1" type="ORF">UFOVP1311_44</name>
</gene>